<reference evidence="3" key="1">
    <citation type="submission" date="2019-02" db="EMBL/GenBank/DDBJ databases">
        <authorList>
            <person name="Gruber-Vodicka R. H."/>
            <person name="Seah K. B. B."/>
        </authorList>
    </citation>
    <scope>NUCLEOTIDE SEQUENCE</scope>
    <source>
        <strain evidence="2">BECK_BZ123</strain>
        <strain evidence="3">BECK_BZ126</strain>
    </source>
</reference>
<accession>A0A450ZK81</accession>
<keyword evidence="1" id="KW-0812">Transmembrane</keyword>
<dbReference type="EMBL" id="CAADFS010000004">
    <property type="protein sequence ID" value="VFK38460.1"/>
    <property type="molecule type" value="Genomic_DNA"/>
</dbReference>
<keyword evidence="1" id="KW-1133">Transmembrane helix</keyword>
<evidence type="ECO:0000256" key="1">
    <source>
        <dbReference type="SAM" id="Phobius"/>
    </source>
</evidence>
<name>A0A450ZK81_9GAMM</name>
<dbReference type="AlphaFoldDB" id="A0A450ZK81"/>
<proteinExistence type="predicted"/>
<dbReference type="Gene3D" id="6.10.250.2540">
    <property type="match status" value="1"/>
</dbReference>
<organism evidence="3">
    <name type="scientific">Candidatus Kentrum sp. TC</name>
    <dbReference type="NCBI Taxonomy" id="2126339"/>
    <lineage>
        <taxon>Bacteria</taxon>
        <taxon>Pseudomonadati</taxon>
        <taxon>Pseudomonadota</taxon>
        <taxon>Gammaproteobacteria</taxon>
        <taxon>Candidatus Kentrum</taxon>
    </lineage>
</organism>
<evidence type="ECO:0000313" key="3">
    <source>
        <dbReference type="EMBL" id="VFK54167.1"/>
    </source>
</evidence>
<protein>
    <recommendedName>
        <fullName evidence="4">DUF1640 domain-containing protein</fullName>
    </recommendedName>
</protein>
<sequence>MNFSEEPKKSTKTEHHISVATQQSTLEEIAEYARAHIGEWLAEQSFAKPSLVYEIELRERMIRVEEELKYQRELMKQGFDLMEKRFEAMDKRFEAMTQENNRRFDEVNKRFEKVDERFEKMDERFEEMNKRIERLIIWSFGATMGMGSLVIAALKLL</sequence>
<feature type="transmembrane region" description="Helical" evidence="1">
    <location>
        <begin position="135"/>
        <end position="154"/>
    </location>
</feature>
<keyword evidence="1" id="KW-0472">Membrane</keyword>
<evidence type="ECO:0000313" key="2">
    <source>
        <dbReference type="EMBL" id="VFK38460.1"/>
    </source>
</evidence>
<gene>
    <name evidence="2" type="ORF">BECKTC1821D_GA0114238_100484</name>
    <name evidence="3" type="ORF">BECKTC1821F_GA0114240_100444</name>
</gene>
<dbReference type="EMBL" id="CAADFW010000004">
    <property type="protein sequence ID" value="VFK54167.1"/>
    <property type="molecule type" value="Genomic_DNA"/>
</dbReference>
<evidence type="ECO:0008006" key="4">
    <source>
        <dbReference type="Google" id="ProtNLM"/>
    </source>
</evidence>